<keyword evidence="8" id="KW-1185">Reference proteome</keyword>
<feature type="active site" description="Nucleophile" evidence="4">
    <location>
        <position position="396"/>
    </location>
</feature>
<evidence type="ECO:0000256" key="2">
    <source>
        <dbReference type="ARBA" id="ARBA00022679"/>
    </source>
</evidence>
<gene>
    <name evidence="7" type="ORF">IX53_04160</name>
</gene>
<feature type="binding site" evidence="4">
    <location>
        <position position="275"/>
    </location>
    <ligand>
        <name>S-adenosyl-L-methionine</name>
        <dbReference type="ChEBI" id="CHEBI:59789"/>
    </ligand>
</feature>
<dbReference type="KEGG" id="kpf:IX53_04160"/>
<protein>
    <recommendedName>
        <fullName evidence="6">TRAM domain-containing protein</fullName>
    </recommendedName>
</protein>
<dbReference type="RefSeq" id="WP_047754274.1">
    <property type="nucleotide sequence ID" value="NZ_CAJUHA010000013.1"/>
</dbReference>
<evidence type="ECO:0000256" key="4">
    <source>
        <dbReference type="PROSITE-ProRule" id="PRU01024"/>
    </source>
</evidence>
<name>A0A0G2Z6A9_9BACT</name>
<dbReference type="CDD" id="cd02440">
    <property type="entry name" value="AdoMet_MTases"/>
    <property type="match status" value="1"/>
</dbReference>
<sequence>MEQKLLVEKLVAGGVSLARNDDGKVIFLTGGYPGELIRARRLNTKRDFELWEPVEILKESPFRRRKLCGSFPSCGGCDWQDLEYQEQLKWKKIIVEEQFRRIAKIEVVIPDVVPSREKHYRNKMEYVAFHSSGELNLGLKRKASDRPVQLDGCVLGNVPFEDLRKRFQRLLNEHSVKPYNTKTKTGNLKHVILRKSSRDEIMAILITKKSEFLELRPIEKRIKSEIPQVNSLIHVHNSRDDVNLRGPYRVLYGEPVLTEEIDGILYQIPPTSFFQVNTWIARKILHYVSGVLSERKHSNLLDLFSGVGLFSLYLAESFESVLAVENSAVSVKAFESNARINQLENVRVLKENVASFLKKAHGKYDVVFIDPPRSGVGKPITMITRLKPSILVYISCNPTTLARDISYLMRSGFRIEDIRAFDMFPQTHHLETIVILKHPLSL</sequence>
<keyword evidence="2 4" id="KW-0808">Transferase</keyword>
<organism evidence="7 8">
    <name type="scientific">Kosmotoga pacifica</name>
    <dbReference type="NCBI Taxonomy" id="1330330"/>
    <lineage>
        <taxon>Bacteria</taxon>
        <taxon>Thermotogati</taxon>
        <taxon>Thermotogota</taxon>
        <taxon>Thermotogae</taxon>
        <taxon>Kosmotogales</taxon>
        <taxon>Kosmotogaceae</taxon>
        <taxon>Kosmotoga</taxon>
    </lineage>
</organism>
<evidence type="ECO:0000256" key="1">
    <source>
        <dbReference type="ARBA" id="ARBA00022603"/>
    </source>
</evidence>
<dbReference type="InterPro" id="IPR002792">
    <property type="entry name" value="TRAM_dom"/>
</dbReference>
<dbReference type="PROSITE" id="PS01230">
    <property type="entry name" value="TRMA_1"/>
    <property type="match status" value="1"/>
</dbReference>
<dbReference type="PROSITE" id="PS51687">
    <property type="entry name" value="SAM_MT_RNA_M5U"/>
    <property type="match status" value="1"/>
</dbReference>
<dbReference type="InterPro" id="IPR029063">
    <property type="entry name" value="SAM-dependent_MTases_sf"/>
</dbReference>
<dbReference type="SUPFAM" id="SSF53335">
    <property type="entry name" value="S-adenosyl-L-methionine-dependent methyltransferases"/>
    <property type="match status" value="1"/>
</dbReference>
<comment type="similarity">
    <text evidence="4">Belongs to the class I-like SAM-binding methyltransferase superfamily. RNA M5U methyltransferase family.</text>
</comment>
<evidence type="ECO:0000313" key="7">
    <source>
        <dbReference type="EMBL" id="AKI97140.1"/>
    </source>
</evidence>
<feature type="binding site" evidence="4">
    <location>
        <position position="304"/>
    </location>
    <ligand>
        <name>S-adenosyl-L-methionine</name>
        <dbReference type="ChEBI" id="CHEBI:59789"/>
    </ligand>
</feature>
<keyword evidence="3 4" id="KW-0949">S-adenosyl-L-methionine</keyword>
<dbReference type="Proteomes" id="UP000035159">
    <property type="component" value="Chromosome"/>
</dbReference>
<dbReference type="PANTHER" id="PTHR11061">
    <property type="entry name" value="RNA M5U METHYLTRANSFERASE"/>
    <property type="match status" value="1"/>
</dbReference>
<feature type="domain" description="TRAM" evidence="6">
    <location>
        <begin position="1"/>
        <end position="55"/>
    </location>
</feature>
<dbReference type="STRING" id="1330330.IX53_04160"/>
<feature type="binding site" evidence="4">
    <location>
        <position position="370"/>
    </location>
    <ligand>
        <name>S-adenosyl-L-methionine</name>
        <dbReference type="ChEBI" id="CHEBI:59789"/>
    </ligand>
</feature>
<dbReference type="InterPro" id="IPR010280">
    <property type="entry name" value="U5_MeTrfase_fam"/>
</dbReference>
<dbReference type="Pfam" id="PF05958">
    <property type="entry name" value="tRNA_U5-meth_tr"/>
    <property type="match status" value="1"/>
</dbReference>
<accession>A0A0G2Z6A9</accession>
<dbReference type="EMBL" id="CP011232">
    <property type="protein sequence ID" value="AKI97140.1"/>
    <property type="molecule type" value="Genomic_DNA"/>
</dbReference>
<dbReference type="GO" id="GO:0070475">
    <property type="term" value="P:rRNA base methylation"/>
    <property type="evidence" value="ECO:0007669"/>
    <property type="project" value="TreeGrafter"/>
</dbReference>
<dbReference type="InterPro" id="IPR012340">
    <property type="entry name" value="NA-bd_OB-fold"/>
</dbReference>
<evidence type="ECO:0000259" key="6">
    <source>
        <dbReference type="PROSITE" id="PS50926"/>
    </source>
</evidence>
<proteinExistence type="inferred from homology"/>
<dbReference type="AlphaFoldDB" id="A0A0G2Z6A9"/>
<dbReference type="NCBIfam" id="TIGR00479">
    <property type="entry name" value="rumA"/>
    <property type="match status" value="1"/>
</dbReference>
<feature type="active site" evidence="5">
    <location>
        <position position="396"/>
    </location>
</feature>
<evidence type="ECO:0000313" key="8">
    <source>
        <dbReference type="Proteomes" id="UP000035159"/>
    </source>
</evidence>
<dbReference type="Gene3D" id="3.40.50.150">
    <property type="entry name" value="Vaccinia Virus protein VP39"/>
    <property type="match status" value="1"/>
</dbReference>
<reference evidence="7 8" key="1">
    <citation type="submission" date="2015-04" db="EMBL/GenBank/DDBJ databases">
        <title>Complete Genome Sequence of Kosmotoga pacifica SLHLJ1.</title>
        <authorList>
            <person name="Jiang L.J."/>
            <person name="Shao Z.Z."/>
            <person name="Jebbar M."/>
        </authorList>
    </citation>
    <scope>NUCLEOTIDE SEQUENCE [LARGE SCALE GENOMIC DNA]</scope>
    <source>
        <strain evidence="7 8">SLHLJ1</strain>
    </source>
</reference>
<dbReference type="OrthoDB" id="9804590at2"/>
<dbReference type="Gene3D" id="2.40.50.1070">
    <property type="match status" value="1"/>
</dbReference>
<dbReference type="SUPFAM" id="SSF50249">
    <property type="entry name" value="Nucleic acid-binding proteins"/>
    <property type="match status" value="1"/>
</dbReference>
<dbReference type="PATRIC" id="fig|1330330.3.peg.832"/>
<dbReference type="GO" id="GO:0070041">
    <property type="term" value="F:rRNA (uridine-C5-)-methyltransferase activity"/>
    <property type="evidence" value="ECO:0007669"/>
    <property type="project" value="TreeGrafter"/>
</dbReference>
<feature type="binding site" evidence="4">
    <location>
        <position position="325"/>
    </location>
    <ligand>
        <name>S-adenosyl-L-methionine</name>
        <dbReference type="ChEBI" id="CHEBI:59789"/>
    </ligand>
</feature>
<dbReference type="PROSITE" id="PS50926">
    <property type="entry name" value="TRAM"/>
    <property type="match status" value="1"/>
</dbReference>
<evidence type="ECO:0000256" key="5">
    <source>
        <dbReference type="PROSITE-ProRule" id="PRU10015"/>
    </source>
</evidence>
<evidence type="ECO:0000256" key="3">
    <source>
        <dbReference type="ARBA" id="ARBA00022691"/>
    </source>
</evidence>
<dbReference type="PANTHER" id="PTHR11061:SF30">
    <property type="entry name" value="TRNA (URACIL(54)-C(5))-METHYLTRANSFERASE"/>
    <property type="match status" value="1"/>
</dbReference>
<dbReference type="PROSITE" id="PS01231">
    <property type="entry name" value="TRMA_2"/>
    <property type="match status" value="1"/>
</dbReference>
<dbReference type="InterPro" id="IPR030390">
    <property type="entry name" value="MeTrfase_TrmA_AS"/>
</dbReference>
<dbReference type="InterPro" id="IPR030391">
    <property type="entry name" value="MeTrfase_TrmA_CS"/>
</dbReference>
<dbReference type="Gene3D" id="2.40.50.140">
    <property type="entry name" value="Nucleic acid-binding proteins"/>
    <property type="match status" value="1"/>
</dbReference>
<keyword evidence="1 4" id="KW-0489">Methyltransferase</keyword>